<protein>
    <submittedName>
        <fullName evidence="3">Amidohydrolase</fullName>
    </submittedName>
</protein>
<name>A0ABP5EL04_9MICO</name>
<comment type="caution">
    <text evidence="3">The sequence shown here is derived from an EMBL/GenBank/DDBJ whole genome shotgun (WGS) entry which is preliminary data.</text>
</comment>
<dbReference type="RefSeq" id="WP_344307029.1">
    <property type="nucleotide sequence ID" value="NZ_BAAANO010000005.1"/>
</dbReference>
<accession>A0ABP5EL04</accession>
<evidence type="ECO:0000256" key="1">
    <source>
        <dbReference type="SAM" id="MobiDB-lite"/>
    </source>
</evidence>
<dbReference type="Gene3D" id="2.30.40.10">
    <property type="entry name" value="Urease, subunit C, domain 1"/>
    <property type="match status" value="1"/>
</dbReference>
<dbReference type="PANTHER" id="PTHR22642">
    <property type="entry name" value="IMIDAZOLONEPROPIONASE"/>
    <property type="match status" value="1"/>
</dbReference>
<reference evidence="4" key="1">
    <citation type="journal article" date="2019" name="Int. J. Syst. Evol. Microbiol.">
        <title>The Global Catalogue of Microorganisms (GCM) 10K type strain sequencing project: providing services to taxonomists for standard genome sequencing and annotation.</title>
        <authorList>
            <consortium name="The Broad Institute Genomics Platform"/>
            <consortium name="The Broad Institute Genome Sequencing Center for Infectious Disease"/>
            <person name="Wu L."/>
            <person name="Ma J."/>
        </authorList>
    </citation>
    <scope>NUCLEOTIDE SEQUENCE [LARGE SCALE GENOMIC DNA]</scope>
    <source>
        <strain evidence="4">JCM 14546</strain>
    </source>
</reference>
<organism evidence="3 4">
    <name type="scientific">Brevibacterium samyangense</name>
    <dbReference type="NCBI Taxonomy" id="366888"/>
    <lineage>
        <taxon>Bacteria</taxon>
        <taxon>Bacillati</taxon>
        <taxon>Actinomycetota</taxon>
        <taxon>Actinomycetes</taxon>
        <taxon>Micrococcales</taxon>
        <taxon>Brevibacteriaceae</taxon>
        <taxon>Brevibacterium</taxon>
    </lineage>
</organism>
<dbReference type="Proteomes" id="UP001500755">
    <property type="component" value="Unassembled WGS sequence"/>
</dbReference>
<feature type="domain" description="Amidohydrolase 3" evidence="2">
    <location>
        <begin position="66"/>
        <end position="547"/>
    </location>
</feature>
<dbReference type="InterPro" id="IPR033932">
    <property type="entry name" value="YtcJ-like"/>
</dbReference>
<dbReference type="SUPFAM" id="SSF51556">
    <property type="entry name" value="Metallo-dependent hydrolases"/>
    <property type="match status" value="1"/>
</dbReference>
<dbReference type="InterPro" id="IPR013108">
    <property type="entry name" value="Amidohydro_3"/>
</dbReference>
<evidence type="ECO:0000259" key="2">
    <source>
        <dbReference type="Pfam" id="PF07969"/>
    </source>
</evidence>
<keyword evidence="4" id="KW-1185">Reference proteome</keyword>
<dbReference type="SUPFAM" id="SSF51338">
    <property type="entry name" value="Composite domain of metallo-dependent hydrolases"/>
    <property type="match status" value="1"/>
</dbReference>
<feature type="region of interest" description="Disordered" evidence="1">
    <location>
        <begin position="9"/>
        <end position="31"/>
    </location>
</feature>
<dbReference type="InterPro" id="IPR032466">
    <property type="entry name" value="Metal_Hydrolase"/>
</dbReference>
<gene>
    <name evidence="3" type="ORF">GCM10009755_07140</name>
</gene>
<evidence type="ECO:0000313" key="4">
    <source>
        <dbReference type="Proteomes" id="UP001500755"/>
    </source>
</evidence>
<dbReference type="PANTHER" id="PTHR22642:SF2">
    <property type="entry name" value="PROTEIN LONG AFTER FAR-RED 3"/>
    <property type="match status" value="1"/>
</dbReference>
<dbReference type="Gene3D" id="3.10.310.70">
    <property type="match status" value="1"/>
</dbReference>
<proteinExistence type="predicted"/>
<dbReference type="InterPro" id="IPR011059">
    <property type="entry name" value="Metal-dep_hydrolase_composite"/>
</dbReference>
<dbReference type="EMBL" id="BAAANO010000005">
    <property type="protein sequence ID" value="GAA2001310.1"/>
    <property type="molecule type" value="Genomic_DNA"/>
</dbReference>
<dbReference type="CDD" id="cd01300">
    <property type="entry name" value="YtcJ_like"/>
    <property type="match status" value="1"/>
</dbReference>
<dbReference type="Gene3D" id="3.20.20.140">
    <property type="entry name" value="Metal-dependent hydrolases"/>
    <property type="match status" value="1"/>
</dbReference>
<sequence>MTTQFFTRARLLEAPRTPGGHPLAAPGPSGFTEPTTLAARDGRILATGEAAEAHRGRVPAGASATDLGGAFVLPGFVESHGHPTSFGSSLLDVDVRPGVAPSVDAICKAVAERVASVEPGEWVLGRGWDETALPEGLYPTKADLDAVAPDNPVVLTRTCGHMYACNSAAFAVSGITEDVEDPAGGRFVRDAAGRLTGLVQEDAKTFIAKPDPSTADLERGFALAQDRFTAWGVTTVNDLIATPAAMRMYTRMNASGDLRVRLRPWLYAVALAGYPAMLEAAIGAGMSSGVGDDMVRLQGMKYQLDGAMGGRTAPVSCPFHGSEDDHGILTHDTAKLVDSFRTSAQAGLRMAIHAIGDAAIEQAFDALAASGELDWVKENRIRIEHASFPTADHIARMAEWNVIASSSISFIHHLGDSYAQALGPDRVARVFPHRSYLDAGVVSVGNSDIPVTNGNPWEGIHGAVTRRTRTGQVLGAAEAITTAEAIDLYTRQAAFANCEEDRAGALAPGMFADLQVYEENPIALGDTDPDALLELAPESVFLAGKQVA</sequence>
<dbReference type="Pfam" id="PF07969">
    <property type="entry name" value="Amidohydro_3"/>
    <property type="match status" value="1"/>
</dbReference>
<evidence type="ECO:0000313" key="3">
    <source>
        <dbReference type="EMBL" id="GAA2001310.1"/>
    </source>
</evidence>